<evidence type="ECO:0000313" key="1">
    <source>
        <dbReference type="EMBL" id="MBU5491505.1"/>
    </source>
</evidence>
<evidence type="ECO:0000313" key="2">
    <source>
        <dbReference type="Proteomes" id="UP000783588"/>
    </source>
</evidence>
<proteinExistence type="predicted"/>
<dbReference type="Proteomes" id="UP000783588">
    <property type="component" value="Unassembled WGS sequence"/>
</dbReference>
<reference evidence="1 2" key="1">
    <citation type="submission" date="2021-06" db="EMBL/GenBank/DDBJ databases">
        <authorList>
            <person name="Sun Q."/>
            <person name="Li D."/>
        </authorList>
    </citation>
    <scope>NUCLEOTIDE SEQUENCE [LARGE SCALE GENOMIC DNA]</scope>
    <source>
        <strain evidence="1 2">MSJd-7</strain>
    </source>
</reference>
<sequence>MKRLIFIGEHIKQAAKVLFAEDDRYTPQMAARWPELEVTVHHDGRYAVWVNLMDDAELLQDTIPDHKNLVRQIAGFADEVIED</sequence>
<name>A0ABS6EV13_9FIRM</name>
<accession>A0ABS6EV13</accession>
<dbReference type="RefSeq" id="WP_216471248.1">
    <property type="nucleotide sequence ID" value="NZ_JAHLQI010000010.1"/>
</dbReference>
<protein>
    <submittedName>
        <fullName evidence="1">Uncharacterized protein</fullName>
    </submittedName>
</protein>
<comment type="caution">
    <text evidence="1">The sequence shown here is derived from an EMBL/GenBank/DDBJ whole genome shotgun (WGS) entry which is preliminary data.</text>
</comment>
<dbReference type="EMBL" id="JAHLQI010000010">
    <property type="protein sequence ID" value="MBU5491505.1"/>
    <property type="molecule type" value="Genomic_DNA"/>
</dbReference>
<organism evidence="1 2">
    <name type="scientific">Butyricicoccus intestinisimiae</name>
    <dbReference type="NCBI Taxonomy" id="2841509"/>
    <lineage>
        <taxon>Bacteria</taxon>
        <taxon>Bacillati</taxon>
        <taxon>Bacillota</taxon>
        <taxon>Clostridia</taxon>
        <taxon>Eubacteriales</taxon>
        <taxon>Butyricicoccaceae</taxon>
        <taxon>Butyricicoccus</taxon>
    </lineage>
</organism>
<keyword evidence="2" id="KW-1185">Reference proteome</keyword>
<gene>
    <name evidence="1" type="ORF">KQI75_12920</name>
</gene>